<name>A0A3A6PVH2_9EURY</name>
<dbReference type="Proteomes" id="UP000276588">
    <property type="component" value="Unassembled WGS sequence"/>
</dbReference>
<proteinExistence type="predicted"/>
<organism evidence="1 2">
    <name type="scientific">Halonotius aquaticus</name>
    <dbReference type="NCBI Taxonomy" id="2216978"/>
    <lineage>
        <taxon>Archaea</taxon>
        <taxon>Methanobacteriati</taxon>
        <taxon>Methanobacteriota</taxon>
        <taxon>Stenosarchaea group</taxon>
        <taxon>Halobacteria</taxon>
        <taxon>Halobacteriales</taxon>
        <taxon>Haloferacaceae</taxon>
        <taxon>Halonotius</taxon>
    </lineage>
</organism>
<dbReference type="PROSITE" id="PS51257">
    <property type="entry name" value="PROKAR_LIPOPROTEIN"/>
    <property type="match status" value="1"/>
</dbReference>
<reference evidence="1 2" key="1">
    <citation type="submission" date="2018-06" db="EMBL/GenBank/DDBJ databases">
        <title>Halonotius sp. F13-13 a new haloarchaeeon isolated from a solar saltern from Isla Cristina, Huelva, Spain.</title>
        <authorList>
            <person name="Duran-Viseras A."/>
            <person name="Sanchez-Porro C."/>
            <person name="Ventosa A."/>
        </authorList>
    </citation>
    <scope>NUCLEOTIDE SEQUENCE [LARGE SCALE GENOMIC DNA]</scope>
    <source>
        <strain evidence="1 2">F13-13</strain>
    </source>
</reference>
<evidence type="ECO:0000313" key="1">
    <source>
        <dbReference type="EMBL" id="RJX44481.1"/>
    </source>
</evidence>
<dbReference type="EMBL" id="QKNY01000004">
    <property type="protein sequence ID" value="RJX44481.1"/>
    <property type="molecule type" value="Genomic_DNA"/>
</dbReference>
<dbReference type="OrthoDB" id="346454at2157"/>
<gene>
    <name evidence="1" type="ORF">DM826_02395</name>
</gene>
<comment type="caution">
    <text evidence="1">The sequence shown here is derived from an EMBL/GenBank/DDBJ whole genome shotgun (WGS) entry which is preliminary data.</text>
</comment>
<keyword evidence="2" id="KW-1185">Reference proteome</keyword>
<dbReference type="AlphaFoldDB" id="A0A3A6PVH2"/>
<protein>
    <submittedName>
        <fullName evidence="1">Uncharacterized protein</fullName>
    </submittedName>
</protein>
<sequence>MLRREVILASGGVLATGSIAGCLEQPTGSAADDEDSVNSGANEINDDAALEATLEVGDDSRTLFTTTDIARVGAVSTRPQTGPSVPIELTAAGTESVTQTAAAVDLETSYETATITITLDRERINQFGINAELAMEIAGGEWSGRFVLTFADEAAANTFRGRLLADG</sequence>
<accession>A0A3A6PVH2</accession>
<dbReference type="RefSeq" id="WP_120101039.1">
    <property type="nucleotide sequence ID" value="NZ_QKNY01000004.1"/>
</dbReference>
<evidence type="ECO:0000313" key="2">
    <source>
        <dbReference type="Proteomes" id="UP000276588"/>
    </source>
</evidence>